<dbReference type="InterPro" id="IPR058240">
    <property type="entry name" value="rSAM_sf"/>
</dbReference>
<dbReference type="PANTHER" id="PTHR30352:SF4">
    <property type="entry name" value="PYRUVATE FORMATE-LYASE 2-ACTIVATING ENZYME"/>
    <property type="match status" value="1"/>
</dbReference>
<dbReference type="GO" id="GO:0003824">
    <property type="term" value="F:catalytic activity"/>
    <property type="evidence" value="ECO:0007669"/>
    <property type="project" value="InterPro"/>
</dbReference>
<feature type="domain" description="Radical SAM core" evidence="7">
    <location>
        <begin position="1"/>
        <end position="205"/>
    </location>
</feature>
<dbReference type="InterPro" id="IPR034457">
    <property type="entry name" value="Organic_radical-activating"/>
</dbReference>
<dbReference type="SUPFAM" id="SSF102114">
    <property type="entry name" value="Radical SAM enzymes"/>
    <property type="match status" value="1"/>
</dbReference>
<protein>
    <recommendedName>
        <fullName evidence="7">Radical SAM core domain-containing protein</fullName>
    </recommendedName>
</protein>
<proteinExistence type="predicted"/>
<evidence type="ECO:0000256" key="5">
    <source>
        <dbReference type="ARBA" id="ARBA00023004"/>
    </source>
</evidence>
<keyword evidence="3" id="KW-0949">S-adenosyl-L-methionine</keyword>
<dbReference type="Gene3D" id="3.80.30.10">
    <property type="entry name" value="pyruvate-formate lyase- activating enzyme"/>
    <property type="match status" value="1"/>
</dbReference>
<evidence type="ECO:0000256" key="6">
    <source>
        <dbReference type="ARBA" id="ARBA00023014"/>
    </source>
</evidence>
<organism evidence="8">
    <name type="scientific">marine sediment metagenome</name>
    <dbReference type="NCBI Taxonomy" id="412755"/>
    <lineage>
        <taxon>unclassified sequences</taxon>
        <taxon>metagenomes</taxon>
        <taxon>ecological metagenomes</taxon>
    </lineage>
</organism>
<evidence type="ECO:0000256" key="3">
    <source>
        <dbReference type="ARBA" id="ARBA00022691"/>
    </source>
</evidence>
<evidence type="ECO:0000256" key="1">
    <source>
        <dbReference type="ARBA" id="ARBA00001966"/>
    </source>
</evidence>
<comment type="caution">
    <text evidence="8">The sequence shown here is derived from an EMBL/GenBank/DDBJ whole genome shotgun (WGS) entry which is preliminary data.</text>
</comment>
<keyword evidence="4" id="KW-0479">Metal-binding</keyword>
<dbReference type="PROSITE" id="PS51918">
    <property type="entry name" value="RADICAL_SAM"/>
    <property type="match status" value="1"/>
</dbReference>
<dbReference type="GO" id="GO:0046872">
    <property type="term" value="F:metal ion binding"/>
    <property type="evidence" value="ECO:0007669"/>
    <property type="project" value="UniProtKB-KW"/>
</dbReference>
<reference evidence="8" key="1">
    <citation type="journal article" date="2014" name="Front. Microbiol.">
        <title>High frequency of phylogenetically diverse reductive dehalogenase-homologous genes in deep subseafloor sedimentary metagenomes.</title>
        <authorList>
            <person name="Kawai M."/>
            <person name="Futagami T."/>
            <person name="Toyoda A."/>
            <person name="Takaki Y."/>
            <person name="Nishi S."/>
            <person name="Hori S."/>
            <person name="Arai W."/>
            <person name="Tsubouchi T."/>
            <person name="Morono Y."/>
            <person name="Uchiyama I."/>
            <person name="Ito T."/>
            <person name="Fujiyama A."/>
            <person name="Inagaki F."/>
            <person name="Takami H."/>
        </authorList>
    </citation>
    <scope>NUCLEOTIDE SEQUENCE</scope>
    <source>
        <strain evidence="8">Expedition CK06-06</strain>
    </source>
</reference>
<keyword evidence="2" id="KW-0004">4Fe-4S</keyword>
<dbReference type="NCBIfam" id="TIGR02494">
    <property type="entry name" value="PFLE_PFLC"/>
    <property type="match status" value="1"/>
</dbReference>
<dbReference type="Pfam" id="PF04055">
    <property type="entry name" value="Radical_SAM"/>
    <property type="match status" value="1"/>
</dbReference>
<evidence type="ECO:0000259" key="7">
    <source>
        <dbReference type="PROSITE" id="PS51918"/>
    </source>
</evidence>
<evidence type="ECO:0000313" key="8">
    <source>
        <dbReference type="EMBL" id="GAI65461.1"/>
    </source>
</evidence>
<comment type="cofactor">
    <cofactor evidence="1">
        <name>[4Fe-4S] cluster</name>
        <dbReference type="ChEBI" id="CHEBI:49883"/>
    </cofactor>
</comment>
<gene>
    <name evidence="8" type="ORF">S12H4_10747</name>
</gene>
<dbReference type="AlphaFoldDB" id="X1RER1"/>
<dbReference type="InterPro" id="IPR007197">
    <property type="entry name" value="rSAM"/>
</dbReference>
<evidence type="ECO:0000256" key="4">
    <source>
        <dbReference type="ARBA" id="ARBA00022723"/>
    </source>
</evidence>
<evidence type="ECO:0000256" key="2">
    <source>
        <dbReference type="ARBA" id="ARBA00022485"/>
    </source>
</evidence>
<keyword evidence="6" id="KW-0411">Iron-sulfur</keyword>
<name>X1RER1_9ZZZZ</name>
<keyword evidence="5" id="KW-0408">Iron</keyword>
<sequence length="248" mass="27922">MCVEACLSEARVISGRTMTVDEVVEIVRKDELFYRNSGGGVTASGGEPTYQPDFLKQLLRQCQSCGIHTTLDTCGHVKWEVMAEILDYVDLVYYDLKHMDTVRHGELTGVGNELILDNATRIPQSGKPIVIRIPLIPGCNDSEENIKTMAEFVTGIKVVRVDIVPFHQLGVFPIVSRLVYPFPFFICYRGAASLKVKAIYFFQPPATEFRDRIRAILILGKATDKRIVIDEYASFIAEFVKELCHLDD</sequence>
<dbReference type="PANTHER" id="PTHR30352">
    <property type="entry name" value="PYRUVATE FORMATE-LYASE-ACTIVATING ENZYME"/>
    <property type="match status" value="1"/>
</dbReference>
<dbReference type="EMBL" id="BARW01004668">
    <property type="protein sequence ID" value="GAI65461.1"/>
    <property type="molecule type" value="Genomic_DNA"/>
</dbReference>
<dbReference type="GO" id="GO:0051539">
    <property type="term" value="F:4 iron, 4 sulfur cluster binding"/>
    <property type="evidence" value="ECO:0007669"/>
    <property type="project" value="UniProtKB-KW"/>
</dbReference>
<accession>X1RER1</accession>